<dbReference type="GO" id="GO:0016020">
    <property type="term" value="C:membrane"/>
    <property type="evidence" value="ECO:0007669"/>
    <property type="project" value="UniProtKB-SubCell"/>
</dbReference>
<evidence type="ECO:0000256" key="6">
    <source>
        <dbReference type="SAM" id="Phobius"/>
    </source>
</evidence>
<dbReference type="Pfam" id="PF02485">
    <property type="entry name" value="Branch"/>
    <property type="match status" value="1"/>
</dbReference>
<protein>
    <submittedName>
        <fullName evidence="7">Uncharacterized protein</fullName>
    </submittedName>
</protein>
<comment type="subcellular location">
    <subcellularLocation>
        <location evidence="1">Membrane</location>
        <topology evidence="1">Single-pass type II membrane protein</topology>
    </subcellularLocation>
</comment>
<accession>A0A6C0EPL6</accession>
<evidence type="ECO:0000256" key="5">
    <source>
        <dbReference type="ARBA" id="ARBA00023180"/>
    </source>
</evidence>
<dbReference type="AlphaFoldDB" id="A0A6C0EPL6"/>
<keyword evidence="6" id="KW-0812">Transmembrane</keyword>
<feature type="transmembrane region" description="Helical" evidence="6">
    <location>
        <begin position="290"/>
        <end position="308"/>
    </location>
</feature>
<dbReference type="EMBL" id="MN738915">
    <property type="protein sequence ID" value="QHT31136.1"/>
    <property type="molecule type" value="Genomic_DNA"/>
</dbReference>
<keyword evidence="5" id="KW-0325">Glycoprotein</keyword>
<reference evidence="7" key="1">
    <citation type="journal article" date="2020" name="Nature">
        <title>Giant virus diversity and host interactions through global metagenomics.</title>
        <authorList>
            <person name="Schulz F."/>
            <person name="Roux S."/>
            <person name="Paez-Espino D."/>
            <person name="Jungbluth S."/>
            <person name="Walsh D.A."/>
            <person name="Denef V.J."/>
            <person name="McMahon K.D."/>
            <person name="Konstantinidis K.T."/>
            <person name="Eloe-Fadrosh E.A."/>
            <person name="Kyrpides N.C."/>
            <person name="Woyke T."/>
        </authorList>
    </citation>
    <scope>NUCLEOTIDE SEQUENCE</scope>
    <source>
        <strain evidence="7">GVMAG-M-3300009155-2</strain>
    </source>
</reference>
<organism evidence="7">
    <name type="scientific">viral metagenome</name>
    <dbReference type="NCBI Taxonomy" id="1070528"/>
    <lineage>
        <taxon>unclassified sequences</taxon>
        <taxon>metagenomes</taxon>
        <taxon>organismal metagenomes</taxon>
    </lineage>
</organism>
<keyword evidence="6" id="KW-1133">Transmembrane helix</keyword>
<dbReference type="InterPro" id="IPR003406">
    <property type="entry name" value="Glyco_trans_14"/>
</dbReference>
<proteinExistence type="predicted"/>
<name>A0A6C0EPL6_9ZZZZ</name>
<evidence type="ECO:0000256" key="4">
    <source>
        <dbReference type="ARBA" id="ARBA00023136"/>
    </source>
</evidence>
<evidence type="ECO:0000256" key="2">
    <source>
        <dbReference type="ARBA" id="ARBA00022676"/>
    </source>
</evidence>
<keyword evidence="3" id="KW-0808">Transferase</keyword>
<keyword evidence="2" id="KW-0328">Glycosyltransferase</keyword>
<sequence>MKVALCFIINYEHILNKEDIWKEWIEYNKDIINVYFYYKDLQKIKSKWILQHTIPPNYIYETSYYHVIPAYMSIMKFAMIHDINNQWFCLLTDSCCPIISPKRFRYLFYNHYYSSIINWKKPWWNIHFHKRANLALLSEELHLGNDPWFVLKRENVNHCLHFINNQVKLTQTICNGGLANESLFAIILQIYKELTNAICSVSHITDWSRKTSATSPHVFKTANLLDIQFIEKNLNENKFAMFIRKVSLDFPDEVLKNYIYNYSKENDNKLKIQTPIIFIYRRIYNNSKQYTTYAFIIIPFLIYIYHLYLYL</sequence>
<evidence type="ECO:0000256" key="3">
    <source>
        <dbReference type="ARBA" id="ARBA00022679"/>
    </source>
</evidence>
<evidence type="ECO:0000256" key="1">
    <source>
        <dbReference type="ARBA" id="ARBA00004606"/>
    </source>
</evidence>
<keyword evidence="4 6" id="KW-0472">Membrane</keyword>
<evidence type="ECO:0000313" key="7">
    <source>
        <dbReference type="EMBL" id="QHT31136.1"/>
    </source>
</evidence>
<dbReference type="GO" id="GO:0016757">
    <property type="term" value="F:glycosyltransferase activity"/>
    <property type="evidence" value="ECO:0007669"/>
    <property type="project" value="UniProtKB-KW"/>
</dbReference>